<reference evidence="4 5" key="1">
    <citation type="submission" date="2018-06" db="EMBL/GenBank/DDBJ databases">
        <title>The Genome of Cuscuta australis (Dodder) Provides Insight into the Evolution of Plant Parasitism.</title>
        <authorList>
            <person name="Liu H."/>
        </authorList>
    </citation>
    <scope>NUCLEOTIDE SEQUENCE [LARGE SCALE GENOMIC DNA]</scope>
    <source>
        <strain evidence="5">cv. Yunnan</strain>
        <tissue evidence="4">Vines</tissue>
    </source>
</reference>
<evidence type="ECO:0000313" key="4">
    <source>
        <dbReference type="EMBL" id="RAL50753.1"/>
    </source>
</evidence>
<dbReference type="GO" id="GO:0003729">
    <property type="term" value="F:mRNA binding"/>
    <property type="evidence" value="ECO:0007669"/>
    <property type="project" value="TreeGrafter"/>
</dbReference>
<dbReference type="NCBIfam" id="TIGR00756">
    <property type="entry name" value="PPR"/>
    <property type="match status" value="5"/>
</dbReference>
<dbReference type="Pfam" id="PF12854">
    <property type="entry name" value="PPR_1"/>
    <property type="match status" value="1"/>
</dbReference>
<dbReference type="PROSITE" id="PS51375">
    <property type="entry name" value="PPR"/>
    <property type="match status" value="4"/>
</dbReference>
<evidence type="ECO:0000256" key="2">
    <source>
        <dbReference type="ARBA" id="ARBA00022737"/>
    </source>
</evidence>
<gene>
    <name evidence="4" type="ORF">DM860_015900</name>
</gene>
<dbReference type="Pfam" id="PF13812">
    <property type="entry name" value="PPR_3"/>
    <property type="match status" value="1"/>
</dbReference>
<proteinExistence type="inferred from homology"/>
<dbReference type="Gene3D" id="1.25.40.10">
    <property type="entry name" value="Tetratricopeptide repeat domain"/>
    <property type="match status" value="4"/>
</dbReference>
<feature type="repeat" description="PPR" evidence="3">
    <location>
        <begin position="399"/>
        <end position="433"/>
    </location>
</feature>
<dbReference type="AlphaFoldDB" id="A0A328E2T4"/>
<dbReference type="InterPro" id="IPR011990">
    <property type="entry name" value="TPR-like_helical_dom_sf"/>
</dbReference>
<organism evidence="4 5">
    <name type="scientific">Cuscuta australis</name>
    <dbReference type="NCBI Taxonomy" id="267555"/>
    <lineage>
        <taxon>Eukaryota</taxon>
        <taxon>Viridiplantae</taxon>
        <taxon>Streptophyta</taxon>
        <taxon>Embryophyta</taxon>
        <taxon>Tracheophyta</taxon>
        <taxon>Spermatophyta</taxon>
        <taxon>Magnoliopsida</taxon>
        <taxon>eudicotyledons</taxon>
        <taxon>Gunneridae</taxon>
        <taxon>Pentapetalae</taxon>
        <taxon>asterids</taxon>
        <taxon>lamiids</taxon>
        <taxon>Solanales</taxon>
        <taxon>Convolvulaceae</taxon>
        <taxon>Cuscuteae</taxon>
        <taxon>Cuscuta</taxon>
        <taxon>Cuscuta subgen. Grammica</taxon>
        <taxon>Cuscuta sect. Cleistogrammica</taxon>
    </lineage>
</organism>
<evidence type="ECO:0000256" key="3">
    <source>
        <dbReference type="PROSITE-ProRule" id="PRU00708"/>
    </source>
</evidence>
<dbReference type="Proteomes" id="UP000249390">
    <property type="component" value="Unassembled WGS sequence"/>
</dbReference>
<evidence type="ECO:0008006" key="6">
    <source>
        <dbReference type="Google" id="ProtNLM"/>
    </source>
</evidence>
<dbReference type="PANTHER" id="PTHR47933:SF11">
    <property type="entry name" value="PENTATRICOPEPTIDE REPEAT-CONTAINING PROTEIN 2"/>
    <property type="match status" value="1"/>
</dbReference>
<keyword evidence="5" id="KW-1185">Reference proteome</keyword>
<feature type="repeat" description="PPR" evidence="3">
    <location>
        <begin position="185"/>
        <end position="215"/>
    </location>
</feature>
<protein>
    <recommendedName>
        <fullName evidence="6">Pentacotripeptide-repeat region of PRORP domain-containing protein</fullName>
    </recommendedName>
</protein>
<accession>A0A328E2T4</accession>
<dbReference type="Pfam" id="PF13041">
    <property type="entry name" value="PPR_2"/>
    <property type="match status" value="2"/>
</dbReference>
<dbReference type="PANTHER" id="PTHR47933">
    <property type="entry name" value="PENTATRICOPEPTIDE REPEAT-CONTAINING PROTEIN 1, MITOCHONDRIAL"/>
    <property type="match status" value="1"/>
</dbReference>
<feature type="repeat" description="PPR" evidence="3">
    <location>
        <begin position="224"/>
        <end position="258"/>
    </location>
</feature>
<comment type="caution">
    <text evidence="4">The sequence shown here is derived from an EMBL/GenBank/DDBJ whole genome shotgun (WGS) entry which is preliminary data.</text>
</comment>
<evidence type="ECO:0000256" key="1">
    <source>
        <dbReference type="ARBA" id="ARBA00007626"/>
    </source>
</evidence>
<evidence type="ECO:0000313" key="5">
    <source>
        <dbReference type="Proteomes" id="UP000249390"/>
    </source>
</evidence>
<dbReference type="SUPFAM" id="SSF81901">
    <property type="entry name" value="HCP-like"/>
    <property type="match status" value="1"/>
</dbReference>
<sequence length="503" mass="57727">MTIRWPRILTPTQLSQIIREQKNPLKALEIFNQAKGRYPKYHHNGPVYATMINILGSYGKLSEMKHVISQMKEDSCRCHDSVFASAIKTYAEAKLMDEAVLLFKSLPQFNCVNWTQSFNTMLEILVKESKLDDAYHIFLENSSRWEVKSRTFSLNLLMSALCQTKRSDLACHIFQEMNYHSCCVDKESYRILMNGLCQEKMFEEAIHLLYSMFWRISAKGSGEDVVIYRALLEALCDNGDVDEALRILSKVLQKGLKSPKRHRRQIQCHHGADIDSLKAHISEALVTGLIPSHKSYRAMAIDYFAGDKIDEGNRVLREMCNKGFRPSVEIYEAKLLALFRQHRVNEAVEVVDRDMLGNNCVPNIMIYNTLIKGLCDERKSDFAVKYLEKISRQVCCVANKDTYENLVDGLCREGRYRQASLVLENMLNNSYWPKVQTFNALIQGLCLVDNNLHKAIVLLEEMVSQAKIPDASVWQSLAASICSENVGNHFLYKLLEKLRDPEV</sequence>
<dbReference type="InterPro" id="IPR051240">
    <property type="entry name" value="Mito_RNA-Proc/Resp"/>
</dbReference>
<keyword evidence="2" id="KW-0677">Repeat</keyword>
<feature type="repeat" description="PPR" evidence="3">
    <location>
        <begin position="434"/>
        <end position="469"/>
    </location>
</feature>
<dbReference type="EMBL" id="NQVE01000056">
    <property type="protein sequence ID" value="RAL50753.1"/>
    <property type="molecule type" value="Genomic_DNA"/>
</dbReference>
<dbReference type="Pfam" id="PF01535">
    <property type="entry name" value="PPR"/>
    <property type="match status" value="2"/>
</dbReference>
<comment type="similarity">
    <text evidence="1">Belongs to the PPR family. P subfamily.</text>
</comment>
<name>A0A328E2T4_9ASTE</name>
<dbReference type="InterPro" id="IPR002885">
    <property type="entry name" value="PPR_rpt"/>
</dbReference>